<organism evidence="2 3">
    <name type="scientific">Zasmidium cellare ATCC 36951</name>
    <dbReference type="NCBI Taxonomy" id="1080233"/>
    <lineage>
        <taxon>Eukaryota</taxon>
        <taxon>Fungi</taxon>
        <taxon>Dikarya</taxon>
        <taxon>Ascomycota</taxon>
        <taxon>Pezizomycotina</taxon>
        <taxon>Dothideomycetes</taxon>
        <taxon>Dothideomycetidae</taxon>
        <taxon>Mycosphaerellales</taxon>
        <taxon>Mycosphaerellaceae</taxon>
        <taxon>Zasmidium</taxon>
    </lineage>
</organism>
<feature type="compositionally biased region" description="Polar residues" evidence="1">
    <location>
        <begin position="57"/>
        <end position="69"/>
    </location>
</feature>
<feature type="compositionally biased region" description="Polar residues" evidence="1">
    <location>
        <begin position="264"/>
        <end position="279"/>
    </location>
</feature>
<reference evidence="2" key="1">
    <citation type="journal article" date="2020" name="Stud. Mycol.">
        <title>101 Dothideomycetes genomes: a test case for predicting lifestyles and emergence of pathogens.</title>
        <authorList>
            <person name="Haridas S."/>
            <person name="Albert R."/>
            <person name="Binder M."/>
            <person name="Bloem J."/>
            <person name="Labutti K."/>
            <person name="Salamov A."/>
            <person name="Andreopoulos B."/>
            <person name="Baker S."/>
            <person name="Barry K."/>
            <person name="Bills G."/>
            <person name="Bluhm B."/>
            <person name="Cannon C."/>
            <person name="Castanera R."/>
            <person name="Culley D."/>
            <person name="Daum C."/>
            <person name="Ezra D."/>
            <person name="Gonzalez J."/>
            <person name="Henrissat B."/>
            <person name="Kuo A."/>
            <person name="Liang C."/>
            <person name="Lipzen A."/>
            <person name="Lutzoni F."/>
            <person name="Magnuson J."/>
            <person name="Mondo S."/>
            <person name="Nolan M."/>
            <person name="Ohm R."/>
            <person name="Pangilinan J."/>
            <person name="Park H.-J."/>
            <person name="Ramirez L."/>
            <person name="Alfaro M."/>
            <person name="Sun H."/>
            <person name="Tritt A."/>
            <person name="Yoshinaga Y."/>
            <person name="Zwiers L.-H."/>
            <person name="Turgeon B."/>
            <person name="Goodwin S."/>
            <person name="Spatafora J."/>
            <person name="Crous P."/>
            <person name="Grigoriev I."/>
        </authorList>
    </citation>
    <scope>NUCLEOTIDE SEQUENCE</scope>
    <source>
        <strain evidence="2">ATCC 36951</strain>
    </source>
</reference>
<feature type="compositionally biased region" description="Basic and acidic residues" evidence="1">
    <location>
        <begin position="95"/>
        <end position="108"/>
    </location>
</feature>
<evidence type="ECO:0000313" key="2">
    <source>
        <dbReference type="EMBL" id="KAF2171062.1"/>
    </source>
</evidence>
<feature type="compositionally biased region" description="Basic and acidic residues" evidence="1">
    <location>
        <begin position="184"/>
        <end position="213"/>
    </location>
</feature>
<sequence length="444" mass="49514">MDGNMEVVDLTSDQHDMDLTRSPTFQLPANSFTSNEQAVANRLQQFRNPGSAPQELWTGSLNNNPSVGQDSRKHKQMRQESIKQEHPSSIMNSIEGRDHGNNHFDRNGRGHRSNGGFRDPTALPDPPSYRDSQSSFQLVNIDIDTMDNERAPVRPDYGTPSHQRSKRRDSRYEVGDEDMSMDETPSKRQRVERGNDLGERRSYDERGGYRRTEAGAFTTLTAASRSHRSSFQNSSSSSHRHHQSGGMMGAQARSQHHGAAARTFNFNPTPLSRHATPSTHRPRSVHPQPQPTTTIPQSIITQDDLHRLILDLQTAIAAHQSTTAQLHQICGTFMTEREKIRKEQRDQNEHMNATLAKFAGDNQAAIKDLHEANKILQAQINELNLRDPTRPPTRGGAYGGSALGQARTESVFSNLVQPQTQPQSQTRAPTAPMMMTPGPNRGGS</sequence>
<feature type="region of interest" description="Disordered" evidence="1">
    <location>
        <begin position="385"/>
        <end position="444"/>
    </location>
</feature>
<dbReference type="RefSeq" id="XP_033671951.1">
    <property type="nucleotide sequence ID" value="XM_033804754.1"/>
</dbReference>
<feature type="compositionally biased region" description="Polar residues" evidence="1">
    <location>
        <begin position="407"/>
        <end position="427"/>
    </location>
</feature>
<dbReference type="Proteomes" id="UP000799537">
    <property type="component" value="Unassembled WGS sequence"/>
</dbReference>
<dbReference type="AlphaFoldDB" id="A0A6A6CYV1"/>
<dbReference type="EMBL" id="ML993584">
    <property type="protein sequence ID" value="KAF2171062.1"/>
    <property type="molecule type" value="Genomic_DNA"/>
</dbReference>
<keyword evidence="3" id="KW-1185">Reference proteome</keyword>
<dbReference type="GeneID" id="54558026"/>
<accession>A0A6A6CYV1</accession>
<evidence type="ECO:0000256" key="1">
    <source>
        <dbReference type="SAM" id="MobiDB-lite"/>
    </source>
</evidence>
<protein>
    <submittedName>
        <fullName evidence="2">Uncharacterized protein</fullName>
    </submittedName>
</protein>
<evidence type="ECO:0000313" key="3">
    <source>
        <dbReference type="Proteomes" id="UP000799537"/>
    </source>
</evidence>
<proteinExistence type="predicted"/>
<gene>
    <name evidence="2" type="ORF">M409DRAFT_19035</name>
</gene>
<name>A0A6A6CYV1_ZASCE</name>
<feature type="region of interest" description="Disordered" evidence="1">
    <location>
        <begin position="49"/>
        <end position="133"/>
    </location>
</feature>
<feature type="compositionally biased region" description="Low complexity" evidence="1">
    <location>
        <begin position="428"/>
        <end position="437"/>
    </location>
</feature>
<feature type="region of interest" description="Disordered" evidence="1">
    <location>
        <begin position="146"/>
        <end position="296"/>
    </location>
</feature>
<feature type="compositionally biased region" description="Basic and acidic residues" evidence="1">
    <location>
        <begin position="77"/>
        <end position="86"/>
    </location>
</feature>